<dbReference type="InterPro" id="IPR004358">
    <property type="entry name" value="Sig_transdc_His_kin-like_C"/>
</dbReference>
<evidence type="ECO:0000256" key="8">
    <source>
        <dbReference type="ARBA" id="ARBA00022989"/>
    </source>
</evidence>
<dbReference type="InterPro" id="IPR036890">
    <property type="entry name" value="HATPase_C_sf"/>
</dbReference>
<dbReference type="InterPro" id="IPR036097">
    <property type="entry name" value="HisK_dim/P_sf"/>
</dbReference>
<dbReference type="CDD" id="cd06225">
    <property type="entry name" value="HAMP"/>
    <property type="match status" value="1"/>
</dbReference>
<keyword evidence="15" id="KW-1185">Reference proteome</keyword>
<dbReference type="SUPFAM" id="SSF47384">
    <property type="entry name" value="Homodimeric domain of signal transducing histidine kinase"/>
    <property type="match status" value="1"/>
</dbReference>
<dbReference type="SMART" id="SM00304">
    <property type="entry name" value="HAMP"/>
    <property type="match status" value="1"/>
</dbReference>
<dbReference type="Pfam" id="PF00512">
    <property type="entry name" value="HisKA"/>
    <property type="match status" value="1"/>
</dbReference>
<dbReference type="PROSITE" id="PS50109">
    <property type="entry name" value="HIS_KIN"/>
    <property type="match status" value="1"/>
</dbReference>
<evidence type="ECO:0000256" key="5">
    <source>
        <dbReference type="ARBA" id="ARBA00022679"/>
    </source>
</evidence>
<reference evidence="14 15" key="1">
    <citation type="submission" date="2020-12" db="EMBL/GenBank/DDBJ databases">
        <title>Streptomyces typhae sp. nov., a novel endophytic actinomycete isolated from the root of cattail pollen (Typha angustifolia L.).</title>
        <authorList>
            <person name="Peng C."/>
            <person name="Liu C."/>
        </authorList>
    </citation>
    <scope>NUCLEOTIDE SEQUENCE [LARGE SCALE GENOMIC DNA]</scope>
    <source>
        <strain evidence="14 15">JCM 4753</strain>
    </source>
</reference>
<dbReference type="InterPro" id="IPR005467">
    <property type="entry name" value="His_kinase_dom"/>
</dbReference>
<protein>
    <recommendedName>
        <fullName evidence="3">histidine kinase</fullName>
        <ecNumber evidence="3">2.7.13.3</ecNumber>
    </recommendedName>
</protein>
<dbReference type="PROSITE" id="PS50885">
    <property type="entry name" value="HAMP"/>
    <property type="match status" value="1"/>
</dbReference>
<evidence type="ECO:0000259" key="12">
    <source>
        <dbReference type="PROSITE" id="PS50109"/>
    </source>
</evidence>
<feature type="region of interest" description="Disordered" evidence="11">
    <location>
        <begin position="466"/>
        <end position="521"/>
    </location>
</feature>
<dbReference type="GO" id="GO:0016301">
    <property type="term" value="F:kinase activity"/>
    <property type="evidence" value="ECO:0007669"/>
    <property type="project" value="UniProtKB-KW"/>
</dbReference>
<dbReference type="InterPro" id="IPR003594">
    <property type="entry name" value="HATPase_dom"/>
</dbReference>
<evidence type="ECO:0000256" key="3">
    <source>
        <dbReference type="ARBA" id="ARBA00012438"/>
    </source>
</evidence>
<dbReference type="CDD" id="cd00075">
    <property type="entry name" value="HATPase"/>
    <property type="match status" value="1"/>
</dbReference>
<keyword evidence="7 14" id="KW-0418">Kinase</keyword>
<evidence type="ECO:0000256" key="9">
    <source>
        <dbReference type="ARBA" id="ARBA00023012"/>
    </source>
</evidence>
<evidence type="ECO:0000256" key="2">
    <source>
        <dbReference type="ARBA" id="ARBA00004236"/>
    </source>
</evidence>
<comment type="caution">
    <text evidence="14">The sequence shown here is derived from an EMBL/GenBank/DDBJ whole genome shotgun (WGS) entry which is preliminary data.</text>
</comment>
<organism evidence="14 15">
    <name type="scientific">Streptomyces flavofungini</name>
    <dbReference type="NCBI Taxonomy" id="68200"/>
    <lineage>
        <taxon>Bacteria</taxon>
        <taxon>Bacillati</taxon>
        <taxon>Actinomycetota</taxon>
        <taxon>Actinomycetes</taxon>
        <taxon>Kitasatosporales</taxon>
        <taxon>Streptomycetaceae</taxon>
        <taxon>Streptomyces</taxon>
    </lineage>
</organism>
<evidence type="ECO:0000256" key="1">
    <source>
        <dbReference type="ARBA" id="ARBA00000085"/>
    </source>
</evidence>
<keyword evidence="9" id="KW-0902">Two-component regulatory system</keyword>
<dbReference type="Proteomes" id="UP000634780">
    <property type="component" value="Unassembled WGS sequence"/>
</dbReference>
<keyword evidence="5" id="KW-0808">Transferase</keyword>
<dbReference type="PRINTS" id="PR00344">
    <property type="entry name" value="BCTRLSENSOR"/>
</dbReference>
<evidence type="ECO:0000313" key="15">
    <source>
        <dbReference type="Proteomes" id="UP000634780"/>
    </source>
</evidence>
<dbReference type="PANTHER" id="PTHR45436">
    <property type="entry name" value="SENSOR HISTIDINE KINASE YKOH"/>
    <property type="match status" value="1"/>
</dbReference>
<keyword evidence="6" id="KW-0812">Transmembrane</keyword>
<evidence type="ECO:0000256" key="6">
    <source>
        <dbReference type="ARBA" id="ARBA00022692"/>
    </source>
</evidence>
<dbReference type="Gene3D" id="6.10.340.10">
    <property type="match status" value="1"/>
</dbReference>
<evidence type="ECO:0000256" key="10">
    <source>
        <dbReference type="ARBA" id="ARBA00023136"/>
    </source>
</evidence>
<dbReference type="InterPro" id="IPR050428">
    <property type="entry name" value="TCS_sensor_his_kinase"/>
</dbReference>
<comment type="subcellular location">
    <subcellularLocation>
        <location evidence="2">Cell membrane</location>
    </subcellularLocation>
</comment>
<dbReference type="EC" id="2.7.13.3" evidence="3"/>
<dbReference type="SUPFAM" id="SSF55874">
    <property type="entry name" value="ATPase domain of HSP90 chaperone/DNA topoisomerase II/histidine kinase"/>
    <property type="match status" value="1"/>
</dbReference>
<feature type="compositionally biased region" description="Pro residues" evidence="11">
    <location>
        <begin position="469"/>
        <end position="491"/>
    </location>
</feature>
<keyword evidence="8" id="KW-1133">Transmembrane helix</keyword>
<dbReference type="PANTHER" id="PTHR45436:SF5">
    <property type="entry name" value="SENSOR HISTIDINE KINASE TRCS"/>
    <property type="match status" value="1"/>
</dbReference>
<dbReference type="CDD" id="cd00082">
    <property type="entry name" value="HisKA"/>
    <property type="match status" value="1"/>
</dbReference>
<dbReference type="InterPro" id="IPR003660">
    <property type="entry name" value="HAMP_dom"/>
</dbReference>
<comment type="catalytic activity">
    <reaction evidence="1">
        <text>ATP + protein L-histidine = ADP + protein N-phospho-L-histidine.</text>
        <dbReference type="EC" id="2.7.13.3"/>
    </reaction>
</comment>
<evidence type="ECO:0000256" key="11">
    <source>
        <dbReference type="SAM" id="MobiDB-lite"/>
    </source>
</evidence>
<dbReference type="InterPro" id="IPR003661">
    <property type="entry name" value="HisK_dim/P_dom"/>
</dbReference>
<gene>
    <name evidence="14" type="ORF">JGB26_14940</name>
</gene>
<keyword evidence="4" id="KW-0597">Phosphoprotein</keyword>
<dbReference type="Gene3D" id="3.30.565.10">
    <property type="entry name" value="Histidine kinase-like ATPase, C-terminal domain"/>
    <property type="match status" value="1"/>
</dbReference>
<keyword evidence="10" id="KW-0472">Membrane</keyword>
<name>A0ABS0X5C3_9ACTN</name>
<sequence>MGSLRARLTLVNVALLALGIVAATAVSLMGMRHYLLDNVDSELTVSRTALRNSGLTLEEIQSHTGLSSLERLSEGSKKADGLRLVESAFLAVDASGTPVDIGTLPPSAREYELARTVGDPKRFARHATPQDVTLGGDSYRAIGVRLEDDSVLLMASSTENVQSGVGKALKLDLAFGAVLLSLLAVLTMVAAHQRLRPLEDMVETASAIADGDLKRRVPSNRAAVMETEQLRLALNSMLQQVEAAFATRERSEAQLRQFVADASHELRTPLSAIRGYLQLYDKGMLSTPEDRSRAWDRVNAEADRMNHLVAELLTLARLDQQPELRFRSVDLSRLVRDAADDLRAQEPDRPLTVSADGAILVQADEQGLRKVLANLLANVRTHTPPDAPVRLALVRAGDVVRLTVADRGPGLSAADAARVFDRFFRAGRGAGSGLGMAIVHGVVGAHGGGVSVHTEPGEGLTVLVTLPRTPAPPRPAPPLPTEPPHRAPQPPERAAGTGGASPAETFGPGPFTPAGTPAPPP</sequence>
<dbReference type="Pfam" id="PF02518">
    <property type="entry name" value="HATPase_c"/>
    <property type="match status" value="1"/>
</dbReference>
<dbReference type="EMBL" id="JAEKOZ010000008">
    <property type="protein sequence ID" value="MBJ3808392.1"/>
    <property type="molecule type" value="Genomic_DNA"/>
</dbReference>
<evidence type="ECO:0000313" key="14">
    <source>
        <dbReference type="EMBL" id="MBJ3808392.1"/>
    </source>
</evidence>
<dbReference type="SMART" id="SM00388">
    <property type="entry name" value="HisKA"/>
    <property type="match status" value="1"/>
</dbReference>
<dbReference type="Gene3D" id="1.10.287.130">
    <property type="match status" value="1"/>
</dbReference>
<feature type="domain" description="Histidine kinase" evidence="12">
    <location>
        <begin position="261"/>
        <end position="470"/>
    </location>
</feature>
<dbReference type="SMART" id="SM00387">
    <property type="entry name" value="HATPase_c"/>
    <property type="match status" value="1"/>
</dbReference>
<evidence type="ECO:0000259" key="13">
    <source>
        <dbReference type="PROSITE" id="PS50885"/>
    </source>
</evidence>
<proteinExistence type="predicted"/>
<evidence type="ECO:0000256" key="4">
    <source>
        <dbReference type="ARBA" id="ARBA00022553"/>
    </source>
</evidence>
<evidence type="ECO:0000256" key="7">
    <source>
        <dbReference type="ARBA" id="ARBA00022777"/>
    </source>
</evidence>
<feature type="compositionally biased region" description="Low complexity" evidence="11">
    <location>
        <begin position="505"/>
        <end position="515"/>
    </location>
</feature>
<dbReference type="RefSeq" id="WP_190117790.1">
    <property type="nucleotide sequence ID" value="NZ_BMVR01000008.1"/>
</dbReference>
<feature type="domain" description="HAMP" evidence="13">
    <location>
        <begin position="192"/>
        <end position="246"/>
    </location>
</feature>
<accession>A0ABS0X5C3</accession>